<feature type="domain" description="Helicase ATP-binding" evidence="9">
    <location>
        <begin position="59"/>
        <end position="228"/>
    </location>
</feature>
<dbReference type="SMART" id="SM00490">
    <property type="entry name" value="HELICc"/>
    <property type="match status" value="1"/>
</dbReference>
<dbReference type="InterPro" id="IPR011709">
    <property type="entry name" value="DEAD-box_helicase_OB_fold"/>
</dbReference>
<dbReference type="GO" id="GO:0003723">
    <property type="term" value="F:RNA binding"/>
    <property type="evidence" value="ECO:0007669"/>
    <property type="project" value="TreeGrafter"/>
</dbReference>
<gene>
    <name evidence="11" type="ORF">SEMRO_35_G022410.1</name>
</gene>
<sequence>MSFWKPASSSSSAYRSSSSVLRDDNEDRGVDAPTFNFSRAPLAQQRMLLPIYKHKRQFLYSMEHYGVVVLVGETGCGKSTQLVQFLYENGWASDENDFQIVCTQPRRIAAQTLAQRVAHEEGSGSVGGVVGYAVRFDDCTTLHRTRIKFVTDGILLREATLQDPLLSSYSVVIVDEAHERNINSDVLLGLLKKIRKRRPDLRVIVCSATIDAEAFLQFFVGNNSNSTDSSTSKGKSGSEGDKSTDSPPPAKKRKSRWDQPKNKEEDASKKNDDNQLQPESNYLQTGTIISVDGRQHAVDVLYLAEPAPDYIKKSVETALEIHAQEPMAGDILCFLPSGEDIDHAIRMAQETLDQQQQQQSSSSSRKRFKPVDCLPLYSALPYQMQARVFQQADRGGGKKQQQRRRIIFSTNMAETSVTVPRITHVVDCGLAKLPYFDPKTGFDRLIVTETSHASARQRTGRAGRVQAGKCHRLYTEKYMVDKMPIQTPPEILRTNLTGFILTLKALGVDNLLSFDLLDLPSIDALSHGLECLYALGAIDDKTNLTKLGMDMSAFPTEPRVARMLLESLEIGCSWEILSVASAMQVRQLFVKPRGGGGQSQQRLLDYEAAMSEVADPSGDHVTYANIIAEHDDRSGISSSRIHVDEDECRERFLHPIALRRALEVRNQLTAFLRKYGKIKAFGLAAGIGAAGGGGSLERSRAIRKCVTAGFFFNVAKLANDGRYYTIRKNILVTPSRASVFHSHGSSSEYIIFCETHDGTRGGIELRSISTIDARWLRELASHYWE</sequence>
<dbReference type="InterPro" id="IPR011545">
    <property type="entry name" value="DEAD/DEAH_box_helicase_dom"/>
</dbReference>
<dbReference type="CDD" id="cd17917">
    <property type="entry name" value="DEXHc_RHA-like"/>
    <property type="match status" value="1"/>
</dbReference>
<dbReference type="GO" id="GO:0016787">
    <property type="term" value="F:hydrolase activity"/>
    <property type="evidence" value="ECO:0007669"/>
    <property type="project" value="UniProtKB-KW"/>
</dbReference>
<dbReference type="Gene3D" id="3.40.50.300">
    <property type="entry name" value="P-loop containing nucleotide triphosphate hydrolases"/>
    <property type="match status" value="2"/>
</dbReference>
<dbReference type="InterPro" id="IPR014001">
    <property type="entry name" value="Helicase_ATP-bd"/>
</dbReference>
<evidence type="ECO:0000256" key="4">
    <source>
        <dbReference type="ARBA" id="ARBA00022801"/>
    </source>
</evidence>
<evidence type="ECO:0000256" key="2">
    <source>
        <dbReference type="ARBA" id="ARBA00012552"/>
    </source>
</evidence>
<dbReference type="InterPro" id="IPR027417">
    <property type="entry name" value="P-loop_NTPase"/>
</dbReference>
<feature type="domain" description="Helicase C-terminal" evidence="10">
    <location>
        <begin position="314"/>
        <end position="507"/>
    </location>
</feature>
<dbReference type="FunFam" id="3.40.50.300:FF:000578">
    <property type="entry name" value="probable ATP-dependent RNA helicase DHX35"/>
    <property type="match status" value="1"/>
</dbReference>
<dbReference type="Gene3D" id="1.20.120.1080">
    <property type="match status" value="1"/>
</dbReference>
<dbReference type="SMART" id="SM00847">
    <property type="entry name" value="HA2"/>
    <property type="match status" value="1"/>
</dbReference>
<comment type="caution">
    <text evidence="11">The sequence shown here is derived from an EMBL/GenBank/DDBJ whole genome shotgun (WGS) entry which is preliminary data.</text>
</comment>
<feature type="region of interest" description="Disordered" evidence="8">
    <location>
        <begin position="1"/>
        <end position="27"/>
    </location>
</feature>
<dbReference type="Pfam" id="PF04408">
    <property type="entry name" value="WHD_HA2"/>
    <property type="match status" value="1"/>
</dbReference>
<evidence type="ECO:0000256" key="7">
    <source>
        <dbReference type="ARBA" id="ARBA00047984"/>
    </source>
</evidence>
<protein>
    <recommendedName>
        <fullName evidence="2">RNA helicase</fullName>
        <ecNumber evidence="2">3.6.4.13</ecNumber>
    </recommendedName>
</protein>
<feature type="region of interest" description="Disordered" evidence="8">
    <location>
        <begin position="224"/>
        <end position="280"/>
    </location>
</feature>
<dbReference type="EC" id="3.6.4.13" evidence="2"/>
<reference evidence="11" key="1">
    <citation type="submission" date="2020-06" db="EMBL/GenBank/DDBJ databases">
        <authorList>
            <consortium name="Plant Systems Biology data submission"/>
        </authorList>
    </citation>
    <scope>NUCLEOTIDE SEQUENCE</scope>
    <source>
        <strain evidence="11">D6</strain>
    </source>
</reference>
<evidence type="ECO:0000256" key="5">
    <source>
        <dbReference type="ARBA" id="ARBA00022806"/>
    </source>
</evidence>
<name>A0A9N8H186_9STRA</name>
<dbReference type="PROSITE" id="PS00690">
    <property type="entry name" value="DEAH_ATP_HELICASE"/>
    <property type="match status" value="1"/>
</dbReference>
<evidence type="ECO:0000313" key="11">
    <source>
        <dbReference type="EMBL" id="CAB9498308.1"/>
    </source>
</evidence>
<evidence type="ECO:0000259" key="10">
    <source>
        <dbReference type="PROSITE" id="PS51194"/>
    </source>
</evidence>
<evidence type="ECO:0000256" key="1">
    <source>
        <dbReference type="ARBA" id="ARBA00008792"/>
    </source>
</evidence>
<dbReference type="OrthoDB" id="10253254at2759"/>
<dbReference type="PANTHER" id="PTHR18934:SF136">
    <property type="entry name" value="ATP-DEPENDENT RNA HELICASE DHX35-RELATED"/>
    <property type="match status" value="1"/>
</dbReference>
<dbReference type="InterPro" id="IPR001650">
    <property type="entry name" value="Helicase_C-like"/>
</dbReference>
<keyword evidence="6" id="KW-0067">ATP-binding</keyword>
<comment type="catalytic activity">
    <reaction evidence="7">
        <text>ATP + H2O = ADP + phosphate + H(+)</text>
        <dbReference type="Rhea" id="RHEA:13065"/>
        <dbReference type="ChEBI" id="CHEBI:15377"/>
        <dbReference type="ChEBI" id="CHEBI:15378"/>
        <dbReference type="ChEBI" id="CHEBI:30616"/>
        <dbReference type="ChEBI" id="CHEBI:43474"/>
        <dbReference type="ChEBI" id="CHEBI:456216"/>
        <dbReference type="EC" id="3.6.4.13"/>
    </reaction>
</comment>
<evidence type="ECO:0000259" key="9">
    <source>
        <dbReference type="PROSITE" id="PS51192"/>
    </source>
</evidence>
<dbReference type="SUPFAM" id="SSF52540">
    <property type="entry name" value="P-loop containing nucleoside triphosphate hydrolases"/>
    <property type="match status" value="1"/>
</dbReference>
<dbReference type="PROSITE" id="PS51192">
    <property type="entry name" value="HELICASE_ATP_BIND_1"/>
    <property type="match status" value="1"/>
</dbReference>
<dbReference type="Proteomes" id="UP001153069">
    <property type="component" value="Unassembled WGS sequence"/>
</dbReference>
<dbReference type="Pfam" id="PF00271">
    <property type="entry name" value="Helicase_C"/>
    <property type="match status" value="1"/>
</dbReference>
<feature type="compositionally biased region" description="Low complexity" evidence="8">
    <location>
        <begin position="224"/>
        <end position="235"/>
    </location>
</feature>
<accession>A0A9N8H186</accession>
<dbReference type="EMBL" id="CAICTM010000035">
    <property type="protein sequence ID" value="CAB9498308.1"/>
    <property type="molecule type" value="Genomic_DNA"/>
</dbReference>
<dbReference type="InterPro" id="IPR007502">
    <property type="entry name" value="Helicase-assoc_dom"/>
</dbReference>
<keyword evidence="3" id="KW-0547">Nucleotide-binding</keyword>
<dbReference type="Pfam" id="PF07717">
    <property type="entry name" value="OB_NTP_bind"/>
    <property type="match status" value="1"/>
</dbReference>
<dbReference type="CDD" id="cd18791">
    <property type="entry name" value="SF2_C_RHA"/>
    <property type="match status" value="1"/>
</dbReference>
<evidence type="ECO:0000313" key="12">
    <source>
        <dbReference type="Proteomes" id="UP001153069"/>
    </source>
</evidence>
<keyword evidence="4" id="KW-0378">Hydrolase</keyword>
<proteinExistence type="inferred from homology"/>
<dbReference type="AlphaFoldDB" id="A0A9N8H186"/>
<evidence type="ECO:0000256" key="8">
    <source>
        <dbReference type="SAM" id="MobiDB-lite"/>
    </source>
</evidence>
<evidence type="ECO:0000256" key="6">
    <source>
        <dbReference type="ARBA" id="ARBA00022840"/>
    </source>
</evidence>
<dbReference type="PANTHER" id="PTHR18934">
    <property type="entry name" value="ATP-DEPENDENT RNA HELICASE"/>
    <property type="match status" value="1"/>
</dbReference>
<dbReference type="Pfam" id="PF21010">
    <property type="entry name" value="HA2_C"/>
    <property type="match status" value="1"/>
</dbReference>
<dbReference type="GO" id="GO:0003724">
    <property type="term" value="F:RNA helicase activity"/>
    <property type="evidence" value="ECO:0007669"/>
    <property type="project" value="UniProtKB-EC"/>
</dbReference>
<comment type="similarity">
    <text evidence="1">Belongs to the DEAD box helicase family. DEAH subfamily.</text>
</comment>
<dbReference type="GO" id="GO:0005524">
    <property type="term" value="F:ATP binding"/>
    <property type="evidence" value="ECO:0007669"/>
    <property type="project" value="UniProtKB-KW"/>
</dbReference>
<dbReference type="InterPro" id="IPR048333">
    <property type="entry name" value="HA2_WH"/>
</dbReference>
<dbReference type="PROSITE" id="PS51194">
    <property type="entry name" value="HELICASE_CTER"/>
    <property type="match status" value="1"/>
</dbReference>
<dbReference type="InterPro" id="IPR002464">
    <property type="entry name" value="DNA/RNA_helicase_DEAH_CS"/>
</dbReference>
<feature type="compositionally biased region" description="Low complexity" evidence="8">
    <location>
        <begin position="7"/>
        <end position="19"/>
    </location>
</feature>
<keyword evidence="5 11" id="KW-0347">Helicase</keyword>
<evidence type="ECO:0000256" key="3">
    <source>
        <dbReference type="ARBA" id="ARBA00022741"/>
    </source>
</evidence>
<organism evidence="11 12">
    <name type="scientific">Seminavis robusta</name>
    <dbReference type="NCBI Taxonomy" id="568900"/>
    <lineage>
        <taxon>Eukaryota</taxon>
        <taxon>Sar</taxon>
        <taxon>Stramenopiles</taxon>
        <taxon>Ochrophyta</taxon>
        <taxon>Bacillariophyta</taxon>
        <taxon>Bacillariophyceae</taxon>
        <taxon>Bacillariophycidae</taxon>
        <taxon>Naviculales</taxon>
        <taxon>Naviculaceae</taxon>
        <taxon>Seminavis</taxon>
    </lineage>
</organism>
<dbReference type="Pfam" id="PF00270">
    <property type="entry name" value="DEAD"/>
    <property type="match status" value="1"/>
</dbReference>
<dbReference type="SMART" id="SM00487">
    <property type="entry name" value="DEXDc"/>
    <property type="match status" value="1"/>
</dbReference>
<feature type="compositionally biased region" description="Basic and acidic residues" evidence="8">
    <location>
        <begin position="256"/>
        <end position="273"/>
    </location>
</feature>
<keyword evidence="12" id="KW-1185">Reference proteome</keyword>